<dbReference type="PANTHER" id="PTHR42693:SF53">
    <property type="entry name" value="ENDO-4-O-SULFATASE"/>
    <property type="match status" value="1"/>
</dbReference>
<evidence type="ECO:0000256" key="2">
    <source>
        <dbReference type="ARBA" id="ARBA00022801"/>
    </source>
</evidence>
<dbReference type="EMBL" id="JAENIL010000006">
    <property type="protein sequence ID" value="MBK1876097.1"/>
    <property type="molecule type" value="Genomic_DNA"/>
</dbReference>
<sequence>MSDSVFRKLICIRNVVTIVGVALATASGVCRPNVIVIMADDLGWSDIGIQNEEATKDVLTPHIDNLFNEGLRFSNGYVASSTCGPSRASYLTGRTSSRFAMEDNNEYCVPASEVMLQEVLGSVGYTTGLMGKWHLGDRPEQQPQARGFDEFVGFLGGAQDYYKGSLIDNGEKIELEEYITDLIANEAVDFIERNHEDPFFLYVAFNAPHSPMQATQPLIERVVAHQPRFTEAYEKIKATEGENALPNYSLEPYRGKDVDVDVMRLVYSAMVAGLDDGVGKIVNAVEEAGVRENTLIVFLADNGGALALGRGRVNDFGAVNLPLRQGKGTVFDGGLRVVFGASWPGVIPQGGDYDGIVNSTDIFTTAVTLAGADLPGDRIIDGVDLMPYLTGRKDGNPHDHFFFRRFDRNSWSIRSGDFKWIRDNFSGMPPEGELYRLSDDEGELIDVSNQYPEKKKELVELYRKLTKDLPDPIAKRKE</sequence>
<comment type="similarity">
    <text evidence="1">Belongs to the sulfatase family.</text>
</comment>
<accession>A0A934VNC8</accession>
<dbReference type="PANTHER" id="PTHR42693">
    <property type="entry name" value="ARYLSULFATASE FAMILY MEMBER"/>
    <property type="match status" value="1"/>
</dbReference>
<reference evidence="4" key="1">
    <citation type="submission" date="2021-01" db="EMBL/GenBank/DDBJ databases">
        <title>Modified the classification status of verrucomicrobia.</title>
        <authorList>
            <person name="Feng X."/>
        </authorList>
    </citation>
    <scope>NUCLEOTIDE SEQUENCE</scope>
    <source>
        <strain evidence="4">KCTC 13126</strain>
    </source>
</reference>
<dbReference type="Gene3D" id="3.40.720.10">
    <property type="entry name" value="Alkaline Phosphatase, subunit A"/>
    <property type="match status" value="1"/>
</dbReference>
<dbReference type="SUPFAM" id="SSF53649">
    <property type="entry name" value="Alkaline phosphatase-like"/>
    <property type="match status" value="1"/>
</dbReference>
<dbReference type="InterPro" id="IPR017850">
    <property type="entry name" value="Alkaline_phosphatase_core_sf"/>
</dbReference>
<dbReference type="InterPro" id="IPR050738">
    <property type="entry name" value="Sulfatase"/>
</dbReference>
<dbReference type="Proteomes" id="UP000617628">
    <property type="component" value="Unassembled WGS sequence"/>
</dbReference>
<dbReference type="Gene3D" id="3.30.1120.10">
    <property type="match status" value="1"/>
</dbReference>
<keyword evidence="2 4" id="KW-0378">Hydrolase</keyword>
<dbReference type="GO" id="GO:0004065">
    <property type="term" value="F:arylsulfatase activity"/>
    <property type="evidence" value="ECO:0007669"/>
    <property type="project" value="TreeGrafter"/>
</dbReference>
<proteinExistence type="inferred from homology"/>
<protein>
    <submittedName>
        <fullName evidence="4">Sulfatase-like hydrolase/transferase</fullName>
    </submittedName>
</protein>
<evidence type="ECO:0000313" key="5">
    <source>
        <dbReference type="Proteomes" id="UP000617628"/>
    </source>
</evidence>
<evidence type="ECO:0000259" key="3">
    <source>
        <dbReference type="Pfam" id="PF00884"/>
    </source>
</evidence>
<dbReference type="AlphaFoldDB" id="A0A934VNC8"/>
<gene>
    <name evidence="4" type="ORF">JIN87_04410</name>
</gene>
<keyword evidence="5" id="KW-1185">Reference proteome</keyword>
<name>A0A934VNC8_9BACT</name>
<comment type="caution">
    <text evidence="4">The sequence shown here is derived from an EMBL/GenBank/DDBJ whole genome shotgun (WGS) entry which is preliminary data.</text>
</comment>
<dbReference type="Pfam" id="PF00884">
    <property type="entry name" value="Sulfatase"/>
    <property type="match status" value="1"/>
</dbReference>
<dbReference type="RefSeq" id="WP_200354314.1">
    <property type="nucleotide sequence ID" value="NZ_JAENIL010000006.1"/>
</dbReference>
<evidence type="ECO:0000313" key="4">
    <source>
        <dbReference type="EMBL" id="MBK1876097.1"/>
    </source>
</evidence>
<evidence type="ECO:0000256" key="1">
    <source>
        <dbReference type="ARBA" id="ARBA00008779"/>
    </source>
</evidence>
<feature type="domain" description="Sulfatase N-terminal" evidence="3">
    <location>
        <begin position="32"/>
        <end position="372"/>
    </location>
</feature>
<organism evidence="4 5">
    <name type="scientific">Pelagicoccus mobilis</name>
    <dbReference type="NCBI Taxonomy" id="415221"/>
    <lineage>
        <taxon>Bacteria</taxon>
        <taxon>Pseudomonadati</taxon>
        <taxon>Verrucomicrobiota</taxon>
        <taxon>Opitutia</taxon>
        <taxon>Puniceicoccales</taxon>
        <taxon>Pelagicoccaceae</taxon>
        <taxon>Pelagicoccus</taxon>
    </lineage>
</organism>
<dbReference type="InterPro" id="IPR000917">
    <property type="entry name" value="Sulfatase_N"/>
</dbReference>